<proteinExistence type="predicted"/>
<organism evidence="1 2">
    <name type="scientific">Penicillium desertorum</name>
    <dbReference type="NCBI Taxonomy" id="1303715"/>
    <lineage>
        <taxon>Eukaryota</taxon>
        <taxon>Fungi</taxon>
        <taxon>Dikarya</taxon>
        <taxon>Ascomycota</taxon>
        <taxon>Pezizomycotina</taxon>
        <taxon>Eurotiomycetes</taxon>
        <taxon>Eurotiomycetidae</taxon>
        <taxon>Eurotiales</taxon>
        <taxon>Aspergillaceae</taxon>
        <taxon>Penicillium</taxon>
    </lineage>
</organism>
<comment type="caution">
    <text evidence="1">The sequence shown here is derived from an EMBL/GenBank/DDBJ whole genome shotgun (WGS) entry which is preliminary data.</text>
</comment>
<name>A0A9W9X8S6_9EURO</name>
<dbReference type="AlphaFoldDB" id="A0A9W9X8S6"/>
<accession>A0A9W9X8S6</accession>
<reference evidence="1" key="1">
    <citation type="submission" date="2022-12" db="EMBL/GenBank/DDBJ databases">
        <authorList>
            <person name="Petersen C."/>
        </authorList>
    </citation>
    <scope>NUCLEOTIDE SEQUENCE</scope>
    <source>
        <strain evidence="1">IBT 17660</strain>
    </source>
</reference>
<evidence type="ECO:0000313" key="2">
    <source>
        <dbReference type="Proteomes" id="UP001147760"/>
    </source>
</evidence>
<dbReference type="EMBL" id="JAPWDO010000001">
    <property type="protein sequence ID" value="KAJ5486485.1"/>
    <property type="molecule type" value="Genomic_DNA"/>
</dbReference>
<reference evidence="1" key="2">
    <citation type="journal article" date="2023" name="IMA Fungus">
        <title>Comparative genomic study of the Penicillium genus elucidates a diverse pangenome and 15 lateral gene transfer events.</title>
        <authorList>
            <person name="Petersen C."/>
            <person name="Sorensen T."/>
            <person name="Nielsen M.R."/>
            <person name="Sondergaard T.E."/>
            <person name="Sorensen J.L."/>
            <person name="Fitzpatrick D.A."/>
            <person name="Frisvad J.C."/>
            <person name="Nielsen K.L."/>
        </authorList>
    </citation>
    <scope>NUCLEOTIDE SEQUENCE</scope>
    <source>
        <strain evidence="1">IBT 17660</strain>
    </source>
</reference>
<evidence type="ECO:0000313" key="1">
    <source>
        <dbReference type="EMBL" id="KAJ5486485.1"/>
    </source>
</evidence>
<keyword evidence="2" id="KW-1185">Reference proteome</keyword>
<dbReference type="Proteomes" id="UP001147760">
    <property type="component" value="Unassembled WGS sequence"/>
</dbReference>
<gene>
    <name evidence="1" type="ORF">N7530_000785</name>
</gene>
<sequence length="89" mass="10340">MVDFDELSNDPLVRLEVSVKREELKDIAWHLVREFVEIPYRSFRMTMSSRAVLYLPARSLKGLCLSVHIVEMVEMETEVTVEDISASRP</sequence>
<protein>
    <submittedName>
        <fullName evidence="1">Uncharacterized protein</fullName>
    </submittedName>
</protein>